<evidence type="ECO:0000313" key="2">
    <source>
        <dbReference type="Proteomes" id="UP001564760"/>
    </source>
</evidence>
<dbReference type="RefSeq" id="WP_369737854.1">
    <property type="nucleotide sequence ID" value="NZ_JBGEDP010000001.1"/>
</dbReference>
<dbReference type="EMBL" id="JBGEDP010000001">
    <property type="protein sequence ID" value="MEY8015393.1"/>
    <property type="molecule type" value="Genomic_DNA"/>
</dbReference>
<dbReference type="Proteomes" id="UP001564760">
    <property type="component" value="Unassembled WGS sequence"/>
</dbReference>
<comment type="caution">
    <text evidence="1">The sequence shown here is derived from an EMBL/GenBank/DDBJ whole genome shotgun (WGS) entry which is preliminary data.</text>
</comment>
<evidence type="ECO:0000313" key="1">
    <source>
        <dbReference type="EMBL" id="MEY8015393.1"/>
    </source>
</evidence>
<keyword evidence="2" id="KW-1185">Reference proteome</keyword>
<sequence length="202" mass="21288">MVENQLRTGELKCPDCELRLAPWGHAAPRFVRRAAAVVARIRPRRAICSSAAGCGRSHVLLPLVCLGRRVDSVAVIWAALVARASGWGWRRICAAAGRPASTVRGWLSRFAEHAEPIRVGFARLEHLANTGADMVRLTPAASPLADAVSQIGAACAAVRRMAGAVVFEVSAAELVAACSGGWLLGMRPPAVAATGINICPRL</sequence>
<protein>
    <submittedName>
        <fullName evidence="1">Helix-turn-helix domain-containing protein</fullName>
    </submittedName>
</protein>
<organism evidence="1 2">
    <name type="scientific">Mycobacterium servetii</name>
    <dbReference type="NCBI Taxonomy" id="3237418"/>
    <lineage>
        <taxon>Bacteria</taxon>
        <taxon>Bacillati</taxon>
        <taxon>Actinomycetota</taxon>
        <taxon>Actinomycetes</taxon>
        <taxon>Mycobacteriales</taxon>
        <taxon>Mycobacteriaceae</taxon>
        <taxon>Mycobacterium</taxon>
    </lineage>
</organism>
<gene>
    <name evidence="1" type="ORF">AB8998_10395</name>
</gene>
<accession>A0ABV4BZF3</accession>
<name>A0ABV4BZF3_9MYCO</name>
<proteinExistence type="predicted"/>
<reference evidence="1 2" key="1">
    <citation type="submission" date="2024-08" db="EMBL/GenBank/DDBJ databases">
        <title>Mycobacterium servetensis sp. nov., a novel rapid-growing mycobacterial species recovered from a human patient in Zaragoza, Spain.</title>
        <authorList>
            <person name="Tristancho-Baro A.I."/>
            <person name="Buenestado-Serrano S."/>
            <person name="Garcia De Viedma D."/>
            <person name="Milagro-Beamonte A."/>
            <person name="Burillo N."/>
            <person name="Sanz S."/>
            <person name="Lopez-Calleja A.I."/>
            <person name="Penas-Utrilla D."/>
            <person name="Guardingo M."/>
            <person name="Garcia M.J."/>
            <person name="Vinuelas-Bayon J."/>
        </authorList>
    </citation>
    <scope>NUCLEOTIDE SEQUENCE [LARGE SCALE GENOMIC DNA]</scope>
    <source>
        <strain evidence="2">HUMS_12744610</strain>
    </source>
</reference>